<evidence type="ECO:0000313" key="3">
    <source>
        <dbReference type="Proteomes" id="UP000288805"/>
    </source>
</evidence>
<proteinExistence type="predicted"/>
<reference evidence="2 3" key="1">
    <citation type="journal article" date="2018" name="PLoS Genet.">
        <title>Population sequencing reveals clonal diversity and ancestral inbreeding in the grapevine cultivar Chardonnay.</title>
        <authorList>
            <person name="Roach M.J."/>
            <person name="Johnson D.L."/>
            <person name="Bohlmann J."/>
            <person name="van Vuuren H.J."/>
            <person name="Jones S.J."/>
            <person name="Pretorius I.S."/>
            <person name="Schmidt S.A."/>
            <person name="Borneman A.R."/>
        </authorList>
    </citation>
    <scope>NUCLEOTIDE SEQUENCE [LARGE SCALE GENOMIC DNA]</scope>
    <source>
        <strain evidence="3">cv. Chardonnay</strain>
        <tissue evidence="2">Leaf</tissue>
    </source>
</reference>
<feature type="domain" description="Reverse transcriptase zinc-binding" evidence="1">
    <location>
        <begin position="284"/>
        <end position="356"/>
    </location>
</feature>
<dbReference type="InterPro" id="IPR026960">
    <property type="entry name" value="RVT-Znf"/>
</dbReference>
<evidence type="ECO:0000313" key="2">
    <source>
        <dbReference type="EMBL" id="RVW93121.1"/>
    </source>
</evidence>
<dbReference type="AlphaFoldDB" id="A0A438I8T9"/>
<gene>
    <name evidence="2" type="ORF">CK203_031477</name>
</gene>
<dbReference type="Proteomes" id="UP000288805">
    <property type="component" value="Unassembled WGS sequence"/>
</dbReference>
<sequence>MGRVHDIEDLTLELGCKVCGLPSCYLGLPLGAPLKLAAVWDGVKERFRKRLAMWKRQKVKLRLEKIQRDFLWGGGALVQKLHLVSGIDILPMKERLFGSKSSVTSMVKRRGGWRTRADAWVSDVWNPDSDGDGWTPLFSRAFNDWEIELVERFLRKIQAFRVPREEEDRVIWTTSKCDTFLVKSLYSILEPGVSPLFLNGSIWRVKRRVVWVLEAFLLSTGPFCASGVGTLRSKGSLCGGLSLVGSLRWKKESGVPVKSFNDWEVEAVERFLLTLQGESVLEPRIAVPFPWNIIWSPCVPTKVGFFALEASWGKVLTLDQLKRRGWAIANGCFLCCAEEESINHIIIHYSKARVLWELVFVLFGVTWVLPYSARDTLLGWHGSFVGKKHRKAWRATPLCLCWSVWKERNRIAFENEDLLVQRLKYSFENEDLKSSRPI</sequence>
<comment type="caution">
    <text evidence="2">The sequence shown here is derived from an EMBL/GenBank/DDBJ whole genome shotgun (WGS) entry which is preliminary data.</text>
</comment>
<organism evidence="2 3">
    <name type="scientific">Vitis vinifera</name>
    <name type="common">Grape</name>
    <dbReference type="NCBI Taxonomy" id="29760"/>
    <lineage>
        <taxon>Eukaryota</taxon>
        <taxon>Viridiplantae</taxon>
        <taxon>Streptophyta</taxon>
        <taxon>Embryophyta</taxon>
        <taxon>Tracheophyta</taxon>
        <taxon>Spermatophyta</taxon>
        <taxon>Magnoliopsida</taxon>
        <taxon>eudicotyledons</taxon>
        <taxon>Gunneridae</taxon>
        <taxon>Pentapetalae</taxon>
        <taxon>rosids</taxon>
        <taxon>Vitales</taxon>
        <taxon>Vitaceae</taxon>
        <taxon>Viteae</taxon>
        <taxon>Vitis</taxon>
    </lineage>
</organism>
<dbReference type="PANTHER" id="PTHR33116">
    <property type="entry name" value="REVERSE TRANSCRIPTASE ZINC-BINDING DOMAIN-CONTAINING PROTEIN-RELATED-RELATED"/>
    <property type="match status" value="1"/>
</dbReference>
<name>A0A438I8T9_VITVI</name>
<dbReference type="PANTHER" id="PTHR33116:SF85">
    <property type="entry name" value="REVERSE TRANSCRIPTASE ZINC-BINDING DOMAIN-CONTAINING PROTEIN"/>
    <property type="match status" value="1"/>
</dbReference>
<accession>A0A438I8T9</accession>
<dbReference type="Pfam" id="PF13966">
    <property type="entry name" value="zf-RVT"/>
    <property type="match status" value="1"/>
</dbReference>
<protein>
    <recommendedName>
        <fullName evidence="1">Reverse transcriptase zinc-binding domain-containing protein</fullName>
    </recommendedName>
</protein>
<evidence type="ECO:0000259" key="1">
    <source>
        <dbReference type="Pfam" id="PF13966"/>
    </source>
</evidence>
<dbReference type="EMBL" id="QGNW01000131">
    <property type="protein sequence ID" value="RVW93121.1"/>
    <property type="molecule type" value="Genomic_DNA"/>
</dbReference>